<comment type="caution">
    <text evidence="1">The sequence shown here is derived from an EMBL/GenBank/DDBJ whole genome shotgun (WGS) entry which is preliminary data.</text>
</comment>
<accession>A0ABV5FGX4</accession>
<reference evidence="1 2" key="1">
    <citation type="submission" date="2024-09" db="EMBL/GenBank/DDBJ databases">
        <authorList>
            <person name="Sun Q."/>
            <person name="Mori K."/>
        </authorList>
    </citation>
    <scope>NUCLEOTIDE SEQUENCE [LARGE SCALE GENOMIC DNA]</scope>
    <source>
        <strain evidence="1 2">CECT 7908</strain>
    </source>
</reference>
<proteinExistence type="predicted"/>
<evidence type="ECO:0000313" key="1">
    <source>
        <dbReference type="EMBL" id="MFB9062702.1"/>
    </source>
</evidence>
<protein>
    <recommendedName>
        <fullName evidence="3">TonB-dependent receptor plug domain-containing protein</fullName>
    </recommendedName>
</protein>
<organism evidence="1 2">
    <name type="scientific">Flavobacterium branchiarum</name>
    <dbReference type="NCBI Taxonomy" id="1114870"/>
    <lineage>
        <taxon>Bacteria</taxon>
        <taxon>Pseudomonadati</taxon>
        <taxon>Bacteroidota</taxon>
        <taxon>Flavobacteriia</taxon>
        <taxon>Flavobacteriales</taxon>
        <taxon>Flavobacteriaceae</taxon>
        <taxon>Flavobacterium</taxon>
    </lineage>
</organism>
<evidence type="ECO:0000313" key="2">
    <source>
        <dbReference type="Proteomes" id="UP001589589"/>
    </source>
</evidence>
<dbReference type="RefSeq" id="WP_290265046.1">
    <property type="nucleotide sequence ID" value="NZ_JAUFQQ010000003.1"/>
</dbReference>
<gene>
    <name evidence="1" type="ORF">ACFFUQ_01635</name>
</gene>
<name>A0ABV5FGX4_9FLAO</name>
<dbReference type="EMBL" id="JBHMEX010000007">
    <property type="protein sequence ID" value="MFB9062702.1"/>
    <property type="molecule type" value="Genomic_DNA"/>
</dbReference>
<evidence type="ECO:0008006" key="3">
    <source>
        <dbReference type="Google" id="ProtNLM"/>
    </source>
</evidence>
<keyword evidence="2" id="KW-1185">Reference proteome</keyword>
<dbReference type="PROSITE" id="PS51257">
    <property type="entry name" value="PROKAR_LIPOPROTEIN"/>
    <property type="match status" value="1"/>
</dbReference>
<dbReference type="Proteomes" id="UP001589589">
    <property type="component" value="Unassembled WGS sequence"/>
</dbReference>
<sequence>MKKIILLLTLFAFFGCSKDKIFLLTNTDNQKYYLSDSIHKIIKTDQISSTPIIIIDAKPFEYDTEKDTIFIPLEKKDLHQISFLNQQTAVMLFGPRGDRGAVVIMTKKQ</sequence>